<dbReference type="OrthoDB" id="5398495at2"/>
<dbReference type="Pfam" id="PF13103">
    <property type="entry name" value="TonB_2"/>
    <property type="match status" value="1"/>
</dbReference>
<feature type="transmembrane region" description="Helical" evidence="2">
    <location>
        <begin position="21"/>
        <end position="42"/>
    </location>
</feature>
<accession>Q1JZH9</accession>
<feature type="compositionally biased region" description="Low complexity" evidence="1">
    <location>
        <begin position="104"/>
        <end position="114"/>
    </location>
</feature>
<dbReference type="SUPFAM" id="SSF74653">
    <property type="entry name" value="TolA/TonB C-terminal domain"/>
    <property type="match status" value="1"/>
</dbReference>
<keyword evidence="2" id="KW-0812">Transmembrane</keyword>
<reference evidence="3" key="1">
    <citation type="submission" date="2006-05" db="EMBL/GenBank/DDBJ databases">
        <title>Annotation of the draft genome assembly of Desulfuromonas acetoxidans DSM 684.</title>
        <authorList>
            <consortium name="US DOE Joint Genome Institute (JGI-ORNL)"/>
            <person name="Larimer F."/>
            <person name="Land M."/>
            <person name="Hauser L."/>
        </authorList>
    </citation>
    <scope>NUCLEOTIDE SEQUENCE [LARGE SCALE GENOMIC DNA]</scope>
    <source>
        <strain evidence="3">DSM 684</strain>
    </source>
</reference>
<evidence type="ECO:0000313" key="4">
    <source>
        <dbReference type="Proteomes" id="UP000005695"/>
    </source>
</evidence>
<reference evidence="3" key="2">
    <citation type="submission" date="2006-05" db="EMBL/GenBank/DDBJ databases">
        <title>Sequencing of the draft genome and assembly of Desulfuromonas acetoxidans DSM 684.</title>
        <authorList>
            <consortium name="US DOE Joint Genome Institute (JGI-PGF)"/>
            <person name="Copeland A."/>
            <person name="Lucas S."/>
            <person name="Lapidus A."/>
            <person name="Barry K."/>
            <person name="Detter J.C."/>
            <person name="Glavina del Rio T."/>
            <person name="Hammon N."/>
            <person name="Israni S."/>
            <person name="Dalin E."/>
            <person name="Tice H."/>
            <person name="Bruce D."/>
            <person name="Pitluck S."/>
            <person name="Richardson P."/>
        </authorList>
    </citation>
    <scope>NUCLEOTIDE SEQUENCE [LARGE SCALE GENOMIC DNA]</scope>
    <source>
        <strain evidence="3">DSM 684</strain>
    </source>
</reference>
<dbReference type="AlphaFoldDB" id="Q1JZH9"/>
<dbReference type="Proteomes" id="UP000005695">
    <property type="component" value="Unassembled WGS sequence"/>
</dbReference>
<sequence>MSEPVTPRRDLSHRSNAGIGRMLVLSFILHVLLFALMGGYLVPRFEKPQKPVYYVDLLNKPVAKPRAGRPDAPAKKKAPKKKKPVIKKAPAVTKPPVKKKPVTVKKAPAEVVKTQPKATQKTPVVKQPADVPTKTVEKNYQEETLDAIERLKRKQRINALKQELNALATRDIPTTDTIDAPVGEVGGQGDEVGVGFDSWIKEYLSQAWALPRHYWERGLKAKMVLQFNTSGRLAHYEMLSPSGDSFFDASVKRAVQQLTQLPSKPARPLELIVTFDPKEMLMR</sequence>
<protein>
    <submittedName>
        <fullName evidence="3">TonB-like</fullName>
    </submittedName>
</protein>
<keyword evidence="2" id="KW-0472">Membrane</keyword>
<dbReference type="EMBL" id="AAEW02000009">
    <property type="protein sequence ID" value="EAT15588.1"/>
    <property type="molecule type" value="Genomic_DNA"/>
</dbReference>
<feature type="region of interest" description="Disordered" evidence="1">
    <location>
        <begin position="64"/>
        <end position="130"/>
    </location>
</feature>
<keyword evidence="4" id="KW-1185">Reference proteome</keyword>
<feature type="compositionally biased region" description="Basic residues" evidence="1">
    <location>
        <begin position="75"/>
        <end position="86"/>
    </location>
</feature>
<evidence type="ECO:0000256" key="1">
    <source>
        <dbReference type="SAM" id="MobiDB-lite"/>
    </source>
</evidence>
<dbReference type="RefSeq" id="WP_006000504.1">
    <property type="nucleotide sequence ID" value="NZ_AAEW02000009.1"/>
</dbReference>
<comment type="caution">
    <text evidence="3">The sequence shown here is derived from an EMBL/GenBank/DDBJ whole genome shotgun (WGS) entry which is preliminary data.</text>
</comment>
<organism evidence="3 4">
    <name type="scientific">Desulfuromonas acetoxidans (strain DSM 684 / 11070)</name>
    <dbReference type="NCBI Taxonomy" id="281689"/>
    <lineage>
        <taxon>Bacteria</taxon>
        <taxon>Pseudomonadati</taxon>
        <taxon>Thermodesulfobacteriota</taxon>
        <taxon>Desulfuromonadia</taxon>
        <taxon>Desulfuromonadales</taxon>
        <taxon>Desulfuromonadaceae</taxon>
        <taxon>Desulfuromonas</taxon>
    </lineage>
</organism>
<dbReference type="Gene3D" id="3.30.1150.10">
    <property type="match status" value="1"/>
</dbReference>
<proteinExistence type="predicted"/>
<evidence type="ECO:0000313" key="3">
    <source>
        <dbReference type="EMBL" id="EAT15588.1"/>
    </source>
</evidence>
<evidence type="ECO:0000256" key="2">
    <source>
        <dbReference type="SAM" id="Phobius"/>
    </source>
</evidence>
<gene>
    <name evidence="3" type="ORF">Dace_1450</name>
</gene>
<name>Q1JZH9_DESA6</name>
<keyword evidence="2" id="KW-1133">Transmembrane helix</keyword>